<proteinExistence type="predicted"/>
<comment type="caution">
    <text evidence="2">The sequence shown here is derived from an EMBL/GenBank/DDBJ whole genome shotgun (WGS) entry which is preliminary data.</text>
</comment>
<reference evidence="2" key="1">
    <citation type="submission" date="2023-10" db="EMBL/GenBank/DDBJ databases">
        <authorList>
            <person name="Chen Y."/>
            <person name="Shah S."/>
            <person name="Dougan E. K."/>
            <person name="Thang M."/>
            <person name="Chan C."/>
        </authorList>
    </citation>
    <scope>NUCLEOTIDE SEQUENCE [LARGE SCALE GENOMIC DNA]</scope>
</reference>
<feature type="region of interest" description="Disordered" evidence="1">
    <location>
        <begin position="98"/>
        <end position="117"/>
    </location>
</feature>
<feature type="compositionally biased region" description="Low complexity" evidence="1">
    <location>
        <begin position="183"/>
        <end position="194"/>
    </location>
</feature>
<gene>
    <name evidence="2" type="ORF">PCOR1329_LOCUS30484</name>
</gene>
<feature type="region of interest" description="Disordered" evidence="1">
    <location>
        <begin position="141"/>
        <end position="358"/>
    </location>
</feature>
<name>A0ABN9SL80_9DINO</name>
<feature type="compositionally biased region" description="Acidic residues" evidence="1">
    <location>
        <begin position="332"/>
        <end position="346"/>
    </location>
</feature>
<protein>
    <submittedName>
        <fullName evidence="2">Uncharacterized protein</fullName>
    </submittedName>
</protein>
<sequence>MHNGATPMMLRRRAWARQQRTRPPVTWPRDRIHPLQGCGWPGKDLRGIQAYSLSDLRITIYIYISIERPAIGAPPMQWNPPHAEKSTGLASLGERKGQIAKGEGRTPPAPSQSRDGLAHFTGRSLCKFTAWGTDIRRPQEAAGMDMCGPRGAQNDGPHPLPKMSTSTASWDSEAGQGLPNPWLLKSTSGKLSSSFREEAPSRRPPGETRRTRRTRSRAAKREELRAPEGALGGALGGGPKRRGGRGRPSAPARPPARAAARLEAAGVRGARRGGRRRHRAPRRPPPLPGGHAPKGDGARPAPPGGLLDGVAGWRGASERGGQQGGRRGPGAPEDEREEEGEEEGEGEKERRRTEGGKS</sequence>
<keyword evidence="3" id="KW-1185">Reference proteome</keyword>
<accession>A0ABN9SL80</accession>
<evidence type="ECO:0000313" key="3">
    <source>
        <dbReference type="Proteomes" id="UP001189429"/>
    </source>
</evidence>
<feature type="compositionally biased region" description="Low complexity" evidence="1">
    <location>
        <begin position="247"/>
        <end position="268"/>
    </location>
</feature>
<dbReference type="Proteomes" id="UP001189429">
    <property type="component" value="Unassembled WGS sequence"/>
</dbReference>
<dbReference type="EMBL" id="CAUYUJ010011725">
    <property type="protein sequence ID" value="CAK0832476.1"/>
    <property type="molecule type" value="Genomic_DNA"/>
</dbReference>
<evidence type="ECO:0000313" key="2">
    <source>
        <dbReference type="EMBL" id="CAK0832476.1"/>
    </source>
</evidence>
<evidence type="ECO:0000256" key="1">
    <source>
        <dbReference type="SAM" id="MobiDB-lite"/>
    </source>
</evidence>
<organism evidence="2 3">
    <name type="scientific">Prorocentrum cordatum</name>
    <dbReference type="NCBI Taxonomy" id="2364126"/>
    <lineage>
        <taxon>Eukaryota</taxon>
        <taxon>Sar</taxon>
        <taxon>Alveolata</taxon>
        <taxon>Dinophyceae</taxon>
        <taxon>Prorocentrales</taxon>
        <taxon>Prorocentraceae</taxon>
        <taxon>Prorocentrum</taxon>
    </lineage>
</organism>
<feature type="compositionally biased region" description="Basic residues" evidence="1">
    <location>
        <begin position="269"/>
        <end position="282"/>
    </location>
</feature>
<feature type="compositionally biased region" description="Basic and acidic residues" evidence="1">
    <location>
        <begin position="195"/>
        <end position="209"/>
    </location>
</feature>
<feature type="compositionally biased region" description="Basic and acidic residues" evidence="1">
    <location>
        <begin position="347"/>
        <end position="358"/>
    </location>
</feature>